<proteinExistence type="predicted"/>
<reference evidence="1 2" key="1">
    <citation type="submission" date="2018-03" db="EMBL/GenBank/DDBJ databases">
        <title>Genomic Encyclopedia of Archaeal and Bacterial Type Strains, Phase II (KMG-II): from individual species to whole genera.</title>
        <authorList>
            <person name="Goeker M."/>
        </authorList>
    </citation>
    <scope>NUCLEOTIDE SEQUENCE [LARGE SCALE GENOMIC DNA]</scope>
    <source>
        <strain evidence="1 2">DSM 13175</strain>
    </source>
</reference>
<protein>
    <submittedName>
        <fullName evidence="1">Uncharacterized protein</fullName>
    </submittedName>
</protein>
<evidence type="ECO:0000313" key="2">
    <source>
        <dbReference type="Proteomes" id="UP000238205"/>
    </source>
</evidence>
<gene>
    <name evidence="1" type="ORF">CLV38_11915</name>
</gene>
<comment type="caution">
    <text evidence="1">The sequence shown here is derived from an EMBL/GenBank/DDBJ whole genome shotgun (WGS) entry which is preliminary data.</text>
</comment>
<evidence type="ECO:0000313" key="1">
    <source>
        <dbReference type="EMBL" id="PRY81005.1"/>
    </source>
</evidence>
<keyword evidence="2" id="KW-1185">Reference proteome</keyword>
<dbReference type="EMBL" id="PVTO01000019">
    <property type="protein sequence ID" value="PRY81005.1"/>
    <property type="molecule type" value="Genomic_DNA"/>
</dbReference>
<accession>A0A2T0W5H1</accession>
<organism evidence="1 2">
    <name type="scientific">Alkalibacterium olivapovliticus</name>
    <dbReference type="NCBI Taxonomy" id="99907"/>
    <lineage>
        <taxon>Bacteria</taxon>
        <taxon>Bacillati</taxon>
        <taxon>Bacillota</taxon>
        <taxon>Bacilli</taxon>
        <taxon>Lactobacillales</taxon>
        <taxon>Carnobacteriaceae</taxon>
        <taxon>Alkalibacterium</taxon>
    </lineage>
</organism>
<sequence length="38" mass="4481">MYVVMIVAVMFFIIGIMASEYFRIAYQEVLNTLKEMES</sequence>
<name>A0A2T0W5H1_9LACT</name>
<dbReference type="AlphaFoldDB" id="A0A2T0W5H1"/>
<dbReference type="Proteomes" id="UP000238205">
    <property type="component" value="Unassembled WGS sequence"/>
</dbReference>